<dbReference type="OrthoDB" id="591587at2759"/>
<proteinExistence type="predicted"/>
<dbReference type="PANTHER" id="PTHR31170:SF25">
    <property type="entry name" value="BNAA09G04570D PROTEIN"/>
    <property type="match status" value="1"/>
</dbReference>
<sequence length="225" mass="26050">MNPFGTDLPLDNVEEDNNDHDHILGLFQKCYWDSQLSKTPLKSAEEFSKAISYSVTELALAGVKFKPDRDPKRVLEMRFKSSRSPCFCWSWESVLRNLIVYEQFSPTIPDYITSYAFAMERILDTNEDIIVKVIESKVLVNNLGSSEQASNMINSICKEVTVKDFLYIDQWKQLDAYYNGYWPRNIAWLRRTYFNTPWSFIALLAALFLFGLTVAQAYYTISPPA</sequence>
<keyword evidence="3" id="KW-1185">Reference proteome</keyword>
<evidence type="ECO:0000313" key="2">
    <source>
        <dbReference type="EMBL" id="PWA85908.1"/>
    </source>
</evidence>
<reference evidence="2 3" key="1">
    <citation type="journal article" date="2018" name="Mol. Plant">
        <title>The genome of Artemisia annua provides insight into the evolution of Asteraceae family and artemisinin biosynthesis.</title>
        <authorList>
            <person name="Shen Q."/>
            <person name="Zhang L."/>
            <person name="Liao Z."/>
            <person name="Wang S."/>
            <person name="Yan T."/>
            <person name="Shi P."/>
            <person name="Liu M."/>
            <person name="Fu X."/>
            <person name="Pan Q."/>
            <person name="Wang Y."/>
            <person name="Lv Z."/>
            <person name="Lu X."/>
            <person name="Zhang F."/>
            <person name="Jiang W."/>
            <person name="Ma Y."/>
            <person name="Chen M."/>
            <person name="Hao X."/>
            <person name="Li L."/>
            <person name="Tang Y."/>
            <person name="Lv G."/>
            <person name="Zhou Y."/>
            <person name="Sun X."/>
            <person name="Brodelius P.E."/>
            <person name="Rose J.K.C."/>
            <person name="Tang K."/>
        </authorList>
    </citation>
    <scope>NUCLEOTIDE SEQUENCE [LARGE SCALE GENOMIC DNA]</scope>
    <source>
        <strain evidence="3">cv. Huhao1</strain>
        <tissue evidence="2">Leaf</tissue>
    </source>
</reference>
<name>A0A2U1PJI2_ARTAN</name>
<dbReference type="AlphaFoldDB" id="A0A2U1PJI2"/>
<dbReference type="EMBL" id="PKPP01001074">
    <property type="protein sequence ID" value="PWA85908.1"/>
    <property type="molecule type" value="Genomic_DNA"/>
</dbReference>
<dbReference type="PANTHER" id="PTHR31170">
    <property type="entry name" value="BNAC04G53230D PROTEIN"/>
    <property type="match status" value="1"/>
</dbReference>
<keyword evidence="1" id="KW-0472">Membrane</keyword>
<dbReference type="InterPro" id="IPR004158">
    <property type="entry name" value="DUF247_pln"/>
</dbReference>
<dbReference type="STRING" id="35608.A0A2U1PJI2"/>
<protein>
    <submittedName>
        <fullName evidence="2">Uncharacterized protein</fullName>
    </submittedName>
</protein>
<evidence type="ECO:0000256" key="1">
    <source>
        <dbReference type="SAM" id="Phobius"/>
    </source>
</evidence>
<organism evidence="2 3">
    <name type="scientific">Artemisia annua</name>
    <name type="common">Sweet wormwood</name>
    <dbReference type="NCBI Taxonomy" id="35608"/>
    <lineage>
        <taxon>Eukaryota</taxon>
        <taxon>Viridiplantae</taxon>
        <taxon>Streptophyta</taxon>
        <taxon>Embryophyta</taxon>
        <taxon>Tracheophyta</taxon>
        <taxon>Spermatophyta</taxon>
        <taxon>Magnoliopsida</taxon>
        <taxon>eudicotyledons</taxon>
        <taxon>Gunneridae</taxon>
        <taxon>Pentapetalae</taxon>
        <taxon>asterids</taxon>
        <taxon>campanulids</taxon>
        <taxon>Asterales</taxon>
        <taxon>Asteraceae</taxon>
        <taxon>Asteroideae</taxon>
        <taxon>Anthemideae</taxon>
        <taxon>Artemisiinae</taxon>
        <taxon>Artemisia</taxon>
    </lineage>
</organism>
<keyword evidence="1" id="KW-1133">Transmembrane helix</keyword>
<evidence type="ECO:0000313" key="3">
    <source>
        <dbReference type="Proteomes" id="UP000245207"/>
    </source>
</evidence>
<dbReference type="Proteomes" id="UP000245207">
    <property type="component" value="Unassembled WGS sequence"/>
</dbReference>
<comment type="caution">
    <text evidence="2">The sequence shown here is derived from an EMBL/GenBank/DDBJ whole genome shotgun (WGS) entry which is preliminary data.</text>
</comment>
<gene>
    <name evidence="2" type="ORF">CTI12_AA143570</name>
</gene>
<dbReference type="Pfam" id="PF03140">
    <property type="entry name" value="DUF247"/>
    <property type="match status" value="1"/>
</dbReference>
<keyword evidence="1" id="KW-0812">Transmembrane</keyword>
<feature type="transmembrane region" description="Helical" evidence="1">
    <location>
        <begin position="198"/>
        <end position="219"/>
    </location>
</feature>
<accession>A0A2U1PJI2</accession>